<dbReference type="EMBL" id="CAJFCJ010000010">
    <property type="protein sequence ID" value="CAD5119547.1"/>
    <property type="molecule type" value="Genomic_DNA"/>
</dbReference>
<organism evidence="5 6">
    <name type="scientific">Dimorphilus gyrociliatus</name>
    <dbReference type="NCBI Taxonomy" id="2664684"/>
    <lineage>
        <taxon>Eukaryota</taxon>
        <taxon>Metazoa</taxon>
        <taxon>Spiralia</taxon>
        <taxon>Lophotrochozoa</taxon>
        <taxon>Annelida</taxon>
        <taxon>Polychaeta</taxon>
        <taxon>Polychaeta incertae sedis</taxon>
        <taxon>Dinophilidae</taxon>
        <taxon>Dimorphilus</taxon>
    </lineage>
</organism>
<evidence type="ECO:0000256" key="2">
    <source>
        <dbReference type="SAM" id="SignalP"/>
    </source>
</evidence>
<dbReference type="InterPro" id="IPR013783">
    <property type="entry name" value="Ig-like_fold"/>
</dbReference>
<dbReference type="PANTHER" id="PTHR13817">
    <property type="entry name" value="TITIN"/>
    <property type="match status" value="1"/>
</dbReference>
<dbReference type="SMART" id="SM00408">
    <property type="entry name" value="IGc2"/>
    <property type="match status" value="1"/>
</dbReference>
<accession>A0A7I8VYF8</accession>
<reference evidence="5 6" key="1">
    <citation type="submission" date="2020-08" db="EMBL/GenBank/DDBJ databases">
        <authorList>
            <person name="Hejnol A."/>
        </authorList>
    </citation>
    <scope>NUCLEOTIDE SEQUENCE [LARGE SCALE GENOMIC DNA]</scope>
</reference>
<feature type="domain" description="Fibronectin type-III" evidence="4">
    <location>
        <begin position="521"/>
        <end position="610"/>
    </location>
</feature>
<gene>
    <name evidence="5" type="ORF">DGYR_LOCUS7771</name>
</gene>
<dbReference type="InterPro" id="IPR036179">
    <property type="entry name" value="Ig-like_dom_sf"/>
</dbReference>
<dbReference type="SMART" id="SM00060">
    <property type="entry name" value="FN3"/>
    <property type="match status" value="6"/>
</dbReference>
<feature type="domain" description="Fibronectin type-III" evidence="4">
    <location>
        <begin position="307"/>
        <end position="422"/>
    </location>
</feature>
<feature type="chain" id="PRO_5029736424" evidence="2">
    <location>
        <begin position="20"/>
        <end position="749"/>
    </location>
</feature>
<evidence type="ECO:0000256" key="1">
    <source>
        <dbReference type="ARBA" id="ARBA00022737"/>
    </source>
</evidence>
<dbReference type="OrthoDB" id="6244967at2759"/>
<evidence type="ECO:0000259" key="3">
    <source>
        <dbReference type="PROSITE" id="PS50835"/>
    </source>
</evidence>
<keyword evidence="6" id="KW-1185">Reference proteome</keyword>
<comment type="caution">
    <text evidence="5">The sequence shown here is derived from an EMBL/GenBank/DDBJ whole genome shotgun (WGS) entry which is preliminary data.</text>
</comment>
<dbReference type="PANTHER" id="PTHR13817:SF166">
    <property type="entry name" value="NEURONAL IGCAM-RELATED"/>
    <property type="match status" value="1"/>
</dbReference>
<dbReference type="FunFam" id="2.60.40.10:FF:000028">
    <property type="entry name" value="Neuronal cell adhesion molecule"/>
    <property type="match status" value="1"/>
</dbReference>
<dbReference type="CDD" id="cd00063">
    <property type="entry name" value="FN3"/>
    <property type="match status" value="5"/>
</dbReference>
<sequence>MERPTSTFLLFIFFTIGLAKDEGRIIQQPTSSRLDAGSTATLDCKVENGQVSWYKNNVRLHVESRKRFKVFENNTLQIRNVRRTDNGVYRCSLGSIGAQANLTVFDRPLPPKIVLFCNQQYATVEWKTDTKSNISEFAIEFNSSYEPDIWMNVTGISGDKTRKRIRMSPYGNYSFRVKARNRIGWSKSSKVADKSCQTDAEVPRNNPRRVCTVNESPGTMVITWQHIPLNEQNGPNFRYIVSWRESNTYQSQNKKVKALKNPRLVINMVPIFREYLISVTSTNIRGETTQRRREWIGYSGENTPELIPKEFSLDPSKRLTSTSASFHWKAVDPNSLDMNGYFTGYKIEFWPRGGKKRISHNILLRDHLACNQTKTFFSKNHETNGEVINLRPFITYTAVVRVMNMKYSGPASNSVSFTTLEGVPGEIVVFYAKRRSAMWLLLQWYPPEEPRGVIRGYILSYKQQGEADFNKVSVKVKANFTQYNITNLRPGKSYDITLRAYTSVGEGNIRKIIEKTVPPPSGPKVIVHAIPNQNSINVSWRSKKPTHKYFVKYKESKSNVGWRESVKINSQNTIIKNLKSPATYKVQVIAVYSHGIQSPSDIEEVKLGDSNFYVSIRNDPYRPMKRYLVEAKGLSGDMKKYYIQYRTEKSFDWKSIGPINDKAGEFSLYNLKPRVKYFIRARAENRRNRTIYSNQTELVFGTLLKESTYSLRNSNSANFLTASMLLLLTVGKIVDTFICSTSLLYGANF</sequence>
<dbReference type="InterPro" id="IPR003961">
    <property type="entry name" value="FN3_dom"/>
</dbReference>
<dbReference type="Pfam" id="PF00041">
    <property type="entry name" value="fn3"/>
    <property type="match status" value="3"/>
</dbReference>
<dbReference type="InterPro" id="IPR050964">
    <property type="entry name" value="Striated_Muscle_Regulatory"/>
</dbReference>
<feature type="domain" description="Fibronectin type-III" evidence="4">
    <location>
        <begin position="423"/>
        <end position="520"/>
    </location>
</feature>
<dbReference type="InterPro" id="IPR036116">
    <property type="entry name" value="FN3_sf"/>
</dbReference>
<dbReference type="SUPFAM" id="SSF49265">
    <property type="entry name" value="Fibronectin type III"/>
    <property type="match status" value="3"/>
</dbReference>
<dbReference type="SMART" id="SM00409">
    <property type="entry name" value="IG"/>
    <property type="match status" value="1"/>
</dbReference>
<dbReference type="PROSITE" id="PS50835">
    <property type="entry name" value="IG_LIKE"/>
    <property type="match status" value="1"/>
</dbReference>
<dbReference type="Pfam" id="PF13927">
    <property type="entry name" value="Ig_3"/>
    <property type="match status" value="1"/>
</dbReference>
<dbReference type="InterPro" id="IPR003599">
    <property type="entry name" value="Ig_sub"/>
</dbReference>
<evidence type="ECO:0000259" key="4">
    <source>
        <dbReference type="PROSITE" id="PS50853"/>
    </source>
</evidence>
<dbReference type="AlphaFoldDB" id="A0A7I8VYF8"/>
<dbReference type="SUPFAM" id="SSF48726">
    <property type="entry name" value="Immunoglobulin"/>
    <property type="match status" value="1"/>
</dbReference>
<keyword evidence="2" id="KW-0732">Signal</keyword>
<proteinExistence type="predicted"/>
<evidence type="ECO:0000313" key="5">
    <source>
        <dbReference type="EMBL" id="CAD5119547.1"/>
    </source>
</evidence>
<protein>
    <submittedName>
        <fullName evidence="5">DgyrCDS8147</fullName>
    </submittedName>
</protein>
<dbReference type="Proteomes" id="UP000549394">
    <property type="component" value="Unassembled WGS sequence"/>
</dbReference>
<dbReference type="InterPro" id="IPR003598">
    <property type="entry name" value="Ig_sub2"/>
</dbReference>
<evidence type="ECO:0000313" key="6">
    <source>
        <dbReference type="Proteomes" id="UP000549394"/>
    </source>
</evidence>
<keyword evidence="1" id="KW-0677">Repeat</keyword>
<dbReference type="Gene3D" id="2.60.40.10">
    <property type="entry name" value="Immunoglobulins"/>
    <property type="match status" value="7"/>
</dbReference>
<dbReference type="PROSITE" id="PS50853">
    <property type="entry name" value="FN3"/>
    <property type="match status" value="5"/>
</dbReference>
<name>A0A7I8VYF8_9ANNE</name>
<feature type="signal peptide" evidence="2">
    <location>
        <begin position="1"/>
        <end position="19"/>
    </location>
</feature>
<feature type="domain" description="Fibronectin type-III" evidence="4">
    <location>
        <begin position="206"/>
        <end position="306"/>
    </location>
</feature>
<dbReference type="InterPro" id="IPR007110">
    <property type="entry name" value="Ig-like_dom"/>
</dbReference>
<feature type="domain" description="Ig-like" evidence="3">
    <location>
        <begin position="4"/>
        <end position="103"/>
    </location>
</feature>
<feature type="domain" description="Fibronectin type-III" evidence="4">
    <location>
        <begin position="107"/>
        <end position="201"/>
    </location>
</feature>